<feature type="region of interest" description="Disordered" evidence="1">
    <location>
        <begin position="92"/>
        <end position="112"/>
    </location>
</feature>
<reference evidence="2" key="2">
    <citation type="submission" date="2022-06" db="UniProtKB">
        <authorList>
            <consortium name="EnsemblMetazoa"/>
        </authorList>
    </citation>
    <scope>IDENTIFICATION</scope>
    <source>
        <strain evidence="2">DF5081</strain>
    </source>
</reference>
<feature type="region of interest" description="Disordered" evidence="1">
    <location>
        <begin position="128"/>
        <end position="161"/>
    </location>
</feature>
<feature type="compositionally biased region" description="Low complexity" evidence="1">
    <location>
        <begin position="299"/>
        <end position="318"/>
    </location>
</feature>
<feature type="region of interest" description="Disordered" evidence="1">
    <location>
        <begin position="187"/>
        <end position="216"/>
    </location>
</feature>
<reference evidence="3" key="1">
    <citation type="submission" date="2010-08" db="EMBL/GenBank/DDBJ databases">
        <authorList>
            <consortium name="Caenorhabditis japonica Sequencing Consortium"/>
            <person name="Wilson R.K."/>
        </authorList>
    </citation>
    <scope>NUCLEOTIDE SEQUENCE [LARGE SCALE GENOMIC DNA]</scope>
    <source>
        <strain evidence="3">DF5081</strain>
    </source>
</reference>
<feature type="compositionally biased region" description="Polar residues" evidence="1">
    <location>
        <begin position="103"/>
        <end position="112"/>
    </location>
</feature>
<dbReference type="EnsemblMetazoa" id="CJA15157.1">
    <property type="protein sequence ID" value="CJA15157.1"/>
    <property type="gene ID" value="WBGene00134361"/>
</dbReference>
<feature type="compositionally biased region" description="Low complexity" evidence="1">
    <location>
        <begin position="131"/>
        <end position="145"/>
    </location>
</feature>
<feature type="region of interest" description="Disordered" evidence="1">
    <location>
        <begin position="33"/>
        <end position="79"/>
    </location>
</feature>
<evidence type="ECO:0000256" key="1">
    <source>
        <dbReference type="SAM" id="MobiDB-lite"/>
    </source>
</evidence>
<protein>
    <submittedName>
        <fullName evidence="2">Uncharacterized protein</fullName>
    </submittedName>
</protein>
<sequence length="368" mass="41053">MSYIGSSRKRIKMWMVVSEDASGRLRYQYHNLPPPAAAAAQPPSPPPLAPPTRLPSNHPSTPLSSSSSSSIYSSTSPLAHRGRMQRFARGGCLSFPDPMGASPRSNSRNMTMPSEGYYQELEQYDNVNDYSSYHGPDSSSSTSSSAEYQEPVYSTRYGGSTGNYARRQNYARCYVPITPDAFYYYHQHQQQPQTSRPRQYRAPSPDPDYSPPLSRNKVRFQLPDEPISRGEYVSSAYLSHSHIHNNNHNHNDYGDEEDEYETVSMNPDPAPQNGSVLVHRSNGQVSVMVTKKEEPIYCSGGSDSAESSSVTPSSVEADTPPPIPSHPPARHRLVKKSQREATVNNSRGYNHNGLFFLLWGSAKIRRML</sequence>
<dbReference type="Proteomes" id="UP000005237">
    <property type="component" value="Unassembled WGS sequence"/>
</dbReference>
<feature type="region of interest" description="Disordered" evidence="1">
    <location>
        <begin position="245"/>
        <end position="274"/>
    </location>
</feature>
<accession>A0A8R1DY26</accession>
<keyword evidence="3" id="KW-1185">Reference proteome</keyword>
<name>A0A8R1DY26_CAEJA</name>
<feature type="region of interest" description="Disordered" evidence="1">
    <location>
        <begin position="296"/>
        <end position="331"/>
    </location>
</feature>
<organism evidence="2 3">
    <name type="scientific">Caenorhabditis japonica</name>
    <dbReference type="NCBI Taxonomy" id="281687"/>
    <lineage>
        <taxon>Eukaryota</taxon>
        <taxon>Metazoa</taxon>
        <taxon>Ecdysozoa</taxon>
        <taxon>Nematoda</taxon>
        <taxon>Chromadorea</taxon>
        <taxon>Rhabditida</taxon>
        <taxon>Rhabditina</taxon>
        <taxon>Rhabditomorpha</taxon>
        <taxon>Rhabditoidea</taxon>
        <taxon>Rhabditidae</taxon>
        <taxon>Peloderinae</taxon>
        <taxon>Caenorhabditis</taxon>
    </lineage>
</organism>
<evidence type="ECO:0000313" key="2">
    <source>
        <dbReference type="EnsemblMetazoa" id="CJA15157.1"/>
    </source>
</evidence>
<feature type="compositionally biased region" description="Low complexity" evidence="1">
    <location>
        <begin position="55"/>
        <end position="77"/>
    </location>
</feature>
<proteinExistence type="predicted"/>
<evidence type="ECO:0000313" key="3">
    <source>
        <dbReference type="Proteomes" id="UP000005237"/>
    </source>
</evidence>
<dbReference type="AlphaFoldDB" id="A0A8R1DY26"/>
<feature type="compositionally biased region" description="Pro residues" evidence="1">
    <location>
        <begin position="33"/>
        <end position="53"/>
    </location>
</feature>
<feature type="compositionally biased region" description="Low complexity" evidence="1">
    <location>
        <begin position="187"/>
        <end position="203"/>
    </location>
</feature>